<dbReference type="Proteomes" id="UP000005824">
    <property type="component" value="Unassembled WGS sequence"/>
</dbReference>
<dbReference type="AlphaFoldDB" id="B4D4W6"/>
<name>B4D4W6_9BACT</name>
<keyword evidence="2" id="KW-1185">Reference proteome</keyword>
<reference evidence="1 2" key="1">
    <citation type="journal article" date="2011" name="J. Bacteriol.">
        <title>Genome sequence of Chthoniobacter flavus Ellin428, an aerobic heterotrophic soil bacterium.</title>
        <authorList>
            <person name="Kant R."/>
            <person name="van Passel M.W."/>
            <person name="Palva A."/>
            <person name="Lucas S."/>
            <person name="Lapidus A."/>
            <person name="Glavina Del Rio T."/>
            <person name="Dalin E."/>
            <person name="Tice H."/>
            <person name="Bruce D."/>
            <person name="Goodwin L."/>
            <person name="Pitluck S."/>
            <person name="Larimer F.W."/>
            <person name="Land M.L."/>
            <person name="Hauser L."/>
            <person name="Sangwan P."/>
            <person name="de Vos W.M."/>
            <person name="Janssen P.H."/>
            <person name="Smidt H."/>
        </authorList>
    </citation>
    <scope>NUCLEOTIDE SEQUENCE [LARGE SCALE GENOMIC DNA]</scope>
    <source>
        <strain evidence="1 2">Ellin428</strain>
    </source>
</reference>
<protein>
    <submittedName>
        <fullName evidence="1">Uncharacterized protein</fullName>
    </submittedName>
</protein>
<dbReference type="InParanoid" id="B4D4W6"/>
<evidence type="ECO:0000313" key="2">
    <source>
        <dbReference type="Proteomes" id="UP000005824"/>
    </source>
</evidence>
<proteinExistence type="predicted"/>
<sequence length="100" mass="10790">MHPVDCPRCGASFSVPVIGASEQAKIATAFRRSRGRIEAIRVLRELTGIDLRDAKGTLMHVTTTPNTCHRCGGPLDGSIETTCPLCKSLNLDWPDDSTVP</sequence>
<dbReference type="EMBL" id="ABVL01000012">
    <property type="protein sequence ID" value="EDY18569.1"/>
    <property type="molecule type" value="Genomic_DNA"/>
</dbReference>
<comment type="caution">
    <text evidence="1">The sequence shown here is derived from an EMBL/GenBank/DDBJ whole genome shotgun (WGS) entry which is preliminary data.</text>
</comment>
<accession>B4D4W6</accession>
<gene>
    <name evidence="1" type="ORF">CfE428DRAFT_3954</name>
</gene>
<evidence type="ECO:0000313" key="1">
    <source>
        <dbReference type="EMBL" id="EDY18569.1"/>
    </source>
</evidence>
<organism evidence="1 2">
    <name type="scientific">Chthoniobacter flavus Ellin428</name>
    <dbReference type="NCBI Taxonomy" id="497964"/>
    <lineage>
        <taxon>Bacteria</taxon>
        <taxon>Pseudomonadati</taxon>
        <taxon>Verrucomicrobiota</taxon>
        <taxon>Spartobacteria</taxon>
        <taxon>Chthoniobacterales</taxon>
        <taxon>Chthoniobacteraceae</taxon>
        <taxon>Chthoniobacter</taxon>
    </lineage>
</organism>